<keyword evidence="5 10" id="KW-0547">Nucleotide-binding</keyword>
<organism evidence="12 13">
    <name type="scientific">Malassezia equina</name>
    <dbReference type="NCBI Taxonomy" id="1381935"/>
    <lineage>
        <taxon>Eukaryota</taxon>
        <taxon>Fungi</taxon>
        <taxon>Dikarya</taxon>
        <taxon>Basidiomycota</taxon>
        <taxon>Ustilaginomycotina</taxon>
        <taxon>Malasseziomycetes</taxon>
        <taxon>Malasseziales</taxon>
        <taxon>Malasseziaceae</taxon>
        <taxon>Malassezia</taxon>
    </lineage>
</organism>
<keyword evidence="7 10" id="KW-0648">Protein biosynthesis</keyword>
<evidence type="ECO:0000256" key="5">
    <source>
        <dbReference type="ARBA" id="ARBA00022741"/>
    </source>
</evidence>
<dbReference type="EMBL" id="CP119902">
    <property type="protein sequence ID" value="WFD23228.1"/>
    <property type="molecule type" value="Genomic_DNA"/>
</dbReference>
<protein>
    <recommendedName>
        <fullName evidence="3">tryptophan--tRNA ligase</fullName>
        <ecNumber evidence="3">6.1.1.2</ecNumber>
    </recommendedName>
    <alternativeName>
        <fullName evidence="9">Tryptophanyl-tRNA synthetase</fullName>
    </alternativeName>
</protein>
<evidence type="ECO:0000313" key="13">
    <source>
        <dbReference type="Proteomes" id="UP001214415"/>
    </source>
</evidence>
<evidence type="ECO:0000256" key="11">
    <source>
        <dbReference type="SAM" id="SignalP"/>
    </source>
</evidence>
<dbReference type="InterPro" id="IPR002306">
    <property type="entry name" value="Trp-tRNA-ligase"/>
</dbReference>
<dbReference type="InterPro" id="IPR050203">
    <property type="entry name" value="Trp-tRNA_synthetase"/>
</dbReference>
<dbReference type="Pfam" id="PF00579">
    <property type="entry name" value="tRNA-synt_1b"/>
    <property type="match status" value="1"/>
</dbReference>
<dbReference type="InterPro" id="IPR014729">
    <property type="entry name" value="Rossmann-like_a/b/a_fold"/>
</dbReference>
<feature type="signal peptide" evidence="11">
    <location>
        <begin position="1"/>
        <end position="29"/>
    </location>
</feature>
<accession>A0AAF0J083</accession>
<dbReference type="AlphaFoldDB" id="A0AAF0J083"/>
<sequence length="243" mass="26950">MSTNPNFNSVYSLTLFCKLLIFLCTGMHAFLTTSATHVPVGDDQTQHLELTRDLAMQFNRSVKSRFFRQPEQIITTSKRVLSLRNPDQKMSKSAPDANSRILITDTPEQIRTKIKKAVTDSTPTLSFDPVNRPAVSNLLQILAGFDGGVLRQVLSSSEDASRLQDPSYVADILNERMGGSGASLKAALVDSIVEELRPIQSEYHRLINEDGYLDSITLLGRNKARAQCQETMVSVRKLLGLHG</sequence>
<keyword evidence="6 10" id="KW-0067">ATP-binding</keyword>
<feature type="chain" id="PRO_5042147384" description="tryptophan--tRNA ligase" evidence="11">
    <location>
        <begin position="30"/>
        <end position="243"/>
    </location>
</feature>
<keyword evidence="4 10" id="KW-0436">Ligase</keyword>
<comment type="similarity">
    <text evidence="2 10">Belongs to the class-I aminoacyl-tRNA synthetase family.</text>
</comment>
<evidence type="ECO:0000256" key="2">
    <source>
        <dbReference type="ARBA" id="ARBA00005594"/>
    </source>
</evidence>
<evidence type="ECO:0000256" key="7">
    <source>
        <dbReference type="ARBA" id="ARBA00022917"/>
    </source>
</evidence>
<keyword evidence="11" id="KW-0732">Signal</keyword>
<keyword evidence="8 10" id="KW-0030">Aminoacyl-tRNA synthetase</keyword>
<evidence type="ECO:0000256" key="8">
    <source>
        <dbReference type="ARBA" id="ARBA00023146"/>
    </source>
</evidence>
<dbReference type="Gene3D" id="3.40.50.620">
    <property type="entry name" value="HUPs"/>
    <property type="match status" value="1"/>
</dbReference>
<evidence type="ECO:0000256" key="6">
    <source>
        <dbReference type="ARBA" id="ARBA00022840"/>
    </source>
</evidence>
<evidence type="ECO:0000256" key="4">
    <source>
        <dbReference type="ARBA" id="ARBA00022598"/>
    </source>
</evidence>
<evidence type="ECO:0000256" key="1">
    <source>
        <dbReference type="ARBA" id="ARBA00004173"/>
    </source>
</evidence>
<dbReference type="Gene3D" id="1.10.240.10">
    <property type="entry name" value="Tyrosyl-Transfer RNA Synthetase"/>
    <property type="match status" value="1"/>
</dbReference>
<dbReference type="GO" id="GO:0004830">
    <property type="term" value="F:tryptophan-tRNA ligase activity"/>
    <property type="evidence" value="ECO:0007669"/>
    <property type="project" value="UniProtKB-EC"/>
</dbReference>
<dbReference type="GO" id="GO:0005524">
    <property type="term" value="F:ATP binding"/>
    <property type="evidence" value="ECO:0007669"/>
    <property type="project" value="UniProtKB-KW"/>
</dbReference>
<dbReference type="SUPFAM" id="SSF52374">
    <property type="entry name" value="Nucleotidylyl transferase"/>
    <property type="match status" value="1"/>
</dbReference>
<dbReference type="PANTHER" id="PTHR43766:SF1">
    <property type="entry name" value="TRYPTOPHAN--TRNA LIGASE, MITOCHONDRIAL"/>
    <property type="match status" value="1"/>
</dbReference>
<dbReference type="InterPro" id="IPR002305">
    <property type="entry name" value="aa-tRNA-synth_Ic"/>
</dbReference>
<comment type="subcellular location">
    <subcellularLocation>
        <location evidence="1">Mitochondrion</location>
    </subcellularLocation>
</comment>
<evidence type="ECO:0000256" key="9">
    <source>
        <dbReference type="ARBA" id="ARBA00030268"/>
    </source>
</evidence>
<gene>
    <name evidence="12" type="primary">MSW1</name>
    <name evidence="12" type="ORF">MEQU1_001916</name>
</gene>
<name>A0AAF0J083_9BASI</name>
<proteinExistence type="inferred from homology"/>
<reference evidence="12" key="1">
    <citation type="submission" date="2023-03" db="EMBL/GenBank/DDBJ databases">
        <title>Mating type loci evolution in Malassezia.</title>
        <authorList>
            <person name="Coelho M.A."/>
        </authorList>
    </citation>
    <scope>NUCLEOTIDE SEQUENCE</scope>
    <source>
        <strain evidence="12">CBS 12830</strain>
    </source>
</reference>
<dbReference type="PANTHER" id="PTHR43766">
    <property type="entry name" value="TRYPTOPHAN--TRNA LIGASE, MITOCHONDRIAL"/>
    <property type="match status" value="1"/>
</dbReference>
<evidence type="ECO:0000313" key="12">
    <source>
        <dbReference type="EMBL" id="WFD23228.1"/>
    </source>
</evidence>
<dbReference type="GO" id="GO:0005759">
    <property type="term" value="C:mitochondrial matrix"/>
    <property type="evidence" value="ECO:0007669"/>
    <property type="project" value="TreeGrafter"/>
</dbReference>
<dbReference type="EC" id="6.1.1.2" evidence="3"/>
<evidence type="ECO:0000256" key="10">
    <source>
        <dbReference type="RuleBase" id="RU363036"/>
    </source>
</evidence>
<dbReference type="GO" id="GO:0070183">
    <property type="term" value="P:mitochondrial tryptophanyl-tRNA aminoacylation"/>
    <property type="evidence" value="ECO:0007669"/>
    <property type="project" value="TreeGrafter"/>
</dbReference>
<dbReference type="FunFam" id="1.10.240.10:FF:000002">
    <property type="entry name" value="Tryptophan--tRNA ligase"/>
    <property type="match status" value="1"/>
</dbReference>
<dbReference type="Proteomes" id="UP001214415">
    <property type="component" value="Chromosome 3"/>
</dbReference>
<evidence type="ECO:0000256" key="3">
    <source>
        <dbReference type="ARBA" id="ARBA00013161"/>
    </source>
</evidence>
<dbReference type="PRINTS" id="PR01039">
    <property type="entry name" value="TRNASYNTHTRP"/>
</dbReference>
<keyword evidence="13" id="KW-1185">Reference proteome</keyword>